<dbReference type="AlphaFoldDB" id="A0A8H7WIC7"/>
<keyword evidence="2" id="KW-1185">Reference proteome</keyword>
<reference evidence="1" key="1">
    <citation type="submission" date="2021-02" db="EMBL/GenBank/DDBJ databases">
        <title>Genome sequence Cadophora malorum strain M34.</title>
        <authorList>
            <person name="Stefanovic E."/>
            <person name="Vu D."/>
            <person name="Scully C."/>
            <person name="Dijksterhuis J."/>
            <person name="Roader J."/>
            <person name="Houbraken J."/>
        </authorList>
    </citation>
    <scope>NUCLEOTIDE SEQUENCE</scope>
    <source>
        <strain evidence="1">M34</strain>
    </source>
</reference>
<evidence type="ECO:0000313" key="1">
    <source>
        <dbReference type="EMBL" id="KAG4425314.1"/>
    </source>
</evidence>
<protein>
    <submittedName>
        <fullName evidence="1">Uncharacterized protein</fullName>
    </submittedName>
</protein>
<dbReference type="Proteomes" id="UP000664132">
    <property type="component" value="Unassembled WGS sequence"/>
</dbReference>
<evidence type="ECO:0000313" key="2">
    <source>
        <dbReference type="Proteomes" id="UP000664132"/>
    </source>
</evidence>
<sequence length="265" mass="30206">MNCFVRNKPYGFADHRVEGQSAAPSVLHVCRESRIQAQKHYEVFDDSNRWTPRQAEDVDGTSLTSRESPETLRPLYINFETDRFVQPNLLTSIPNYIPFRYPIAYNFGPDVCQNIRHLQLETSFDAHQNPFGKVSIKTIRFLLVEMTRLSDITLVVRQTFVPTPRDLMKGRSVEFFSVQLSFQEKENSVLEDLRKALNSAGVPPDNLEGTTLRSRFVPSYDEDLVPVSEDGAKIAVQNDVKRSQSLRSLASHSRAIEPQGRCRSG</sequence>
<dbReference type="EMBL" id="JAFJYH010000011">
    <property type="protein sequence ID" value="KAG4425314.1"/>
    <property type="molecule type" value="Genomic_DNA"/>
</dbReference>
<comment type="caution">
    <text evidence="1">The sequence shown here is derived from an EMBL/GenBank/DDBJ whole genome shotgun (WGS) entry which is preliminary data.</text>
</comment>
<accession>A0A8H7WIC7</accession>
<proteinExistence type="predicted"/>
<gene>
    <name evidence="1" type="ORF">IFR04_001464</name>
</gene>
<organism evidence="1 2">
    <name type="scientific">Cadophora malorum</name>
    <dbReference type="NCBI Taxonomy" id="108018"/>
    <lineage>
        <taxon>Eukaryota</taxon>
        <taxon>Fungi</taxon>
        <taxon>Dikarya</taxon>
        <taxon>Ascomycota</taxon>
        <taxon>Pezizomycotina</taxon>
        <taxon>Leotiomycetes</taxon>
        <taxon>Helotiales</taxon>
        <taxon>Ploettnerulaceae</taxon>
        <taxon>Cadophora</taxon>
    </lineage>
</organism>
<name>A0A8H7WIC7_9HELO</name>